<dbReference type="GO" id="GO:0005524">
    <property type="term" value="F:ATP binding"/>
    <property type="evidence" value="ECO:0007669"/>
    <property type="project" value="UniProtKB-KW"/>
</dbReference>
<dbReference type="PANTHER" id="PTHR43582:SF2">
    <property type="entry name" value="LINEARMYCIN RESISTANCE ATP-BINDING PROTEIN LNRL"/>
    <property type="match status" value="1"/>
</dbReference>
<evidence type="ECO:0000256" key="1">
    <source>
        <dbReference type="ARBA" id="ARBA00022741"/>
    </source>
</evidence>
<keyword evidence="1" id="KW-0547">Nucleotide-binding</keyword>
<evidence type="ECO:0000256" key="2">
    <source>
        <dbReference type="ARBA" id="ARBA00022840"/>
    </source>
</evidence>
<dbReference type="PANTHER" id="PTHR43582">
    <property type="entry name" value="LINEARMYCIN RESISTANCE ATP-BINDING PROTEIN LNRL"/>
    <property type="match status" value="1"/>
</dbReference>
<dbReference type="SMART" id="SM00382">
    <property type="entry name" value="AAA"/>
    <property type="match status" value="1"/>
</dbReference>
<reference evidence="4 5" key="1">
    <citation type="submission" date="2024-01" db="EMBL/GenBank/DDBJ databases">
        <title>Complete genome sequence of Citroniella saccharovorans strain M6.X9, isolated from human fecal sample.</title>
        <authorList>
            <person name="Cheng G."/>
            <person name="Westerholm M."/>
            <person name="Schnurer A."/>
        </authorList>
    </citation>
    <scope>NUCLEOTIDE SEQUENCE [LARGE SCALE GENOMIC DNA]</scope>
    <source>
        <strain evidence="4 5">DSM 29873</strain>
    </source>
</reference>
<dbReference type="InterPro" id="IPR003439">
    <property type="entry name" value="ABC_transporter-like_ATP-bd"/>
</dbReference>
<evidence type="ECO:0000313" key="4">
    <source>
        <dbReference type="EMBL" id="MEB3429892.1"/>
    </source>
</evidence>
<organism evidence="4 5">
    <name type="scientific">Citroniella saccharovorans</name>
    <dbReference type="NCBI Taxonomy" id="2053367"/>
    <lineage>
        <taxon>Bacteria</taxon>
        <taxon>Bacillati</taxon>
        <taxon>Bacillota</taxon>
        <taxon>Tissierellia</taxon>
        <taxon>Tissierellales</taxon>
        <taxon>Peptoniphilaceae</taxon>
        <taxon>Citroniella</taxon>
    </lineage>
</organism>
<comment type="caution">
    <text evidence="4">The sequence shown here is derived from an EMBL/GenBank/DDBJ whole genome shotgun (WGS) entry which is preliminary data.</text>
</comment>
<dbReference type="Proteomes" id="UP001357733">
    <property type="component" value="Unassembled WGS sequence"/>
</dbReference>
<evidence type="ECO:0000259" key="3">
    <source>
        <dbReference type="PROSITE" id="PS50893"/>
    </source>
</evidence>
<sequence>MIIVKDLIKRYKEIVALDNFNLRVEDGEIYGLLGPNGSGKTTAISSIISIIPYDSGEIYLFGEKMSPNKFEIKKNIGYVPQELAFMNELTVYENIDFFAGLYIYDKNERKKLVEEAIDFCGLENFRKFRPNKLSGGLKRRLNIACGICHRPKLIFFDEPTVAVDPQSRNKILEGIKELNSNGSTIVYTSHYMEEVEYLCNRLTIIDKGRNLITGTKKQITEKTSLKDKLIINEINIDREKVDKIKKLPYIDSITYEDKTLCISLGSDMAIGTIITFLKENNIYYEDLNIKQANLNDVFLEVTGKELRDNV</sequence>
<gene>
    <name evidence="4" type="ORF">VLK81_07715</name>
</gene>
<dbReference type="RefSeq" id="WP_324620047.1">
    <property type="nucleotide sequence ID" value="NZ_JAYKOT010000003.1"/>
</dbReference>
<feature type="domain" description="ABC transporter" evidence="3">
    <location>
        <begin position="2"/>
        <end position="232"/>
    </location>
</feature>
<dbReference type="AlphaFoldDB" id="A0AAW9MZC6"/>
<evidence type="ECO:0000313" key="5">
    <source>
        <dbReference type="Proteomes" id="UP001357733"/>
    </source>
</evidence>
<dbReference type="PROSITE" id="PS50893">
    <property type="entry name" value="ABC_TRANSPORTER_2"/>
    <property type="match status" value="1"/>
</dbReference>
<name>A0AAW9MZC6_9FIRM</name>
<accession>A0AAW9MZC6</accession>
<dbReference type="Pfam" id="PF00005">
    <property type="entry name" value="ABC_tran"/>
    <property type="match status" value="1"/>
</dbReference>
<keyword evidence="5" id="KW-1185">Reference proteome</keyword>
<dbReference type="GO" id="GO:0016887">
    <property type="term" value="F:ATP hydrolysis activity"/>
    <property type="evidence" value="ECO:0007669"/>
    <property type="project" value="InterPro"/>
</dbReference>
<dbReference type="InterPro" id="IPR027417">
    <property type="entry name" value="P-loop_NTPase"/>
</dbReference>
<keyword evidence="2 4" id="KW-0067">ATP-binding</keyword>
<dbReference type="InterPro" id="IPR003593">
    <property type="entry name" value="AAA+_ATPase"/>
</dbReference>
<dbReference type="SUPFAM" id="SSF52540">
    <property type="entry name" value="P-loop containing nucleoside triphosphate hydrolases"/>
    <property type="match status" value="1"/>
</dbReference>
<proteinExistence type="predicted"/>
<protein>
    <submittedName>
        <fullName evidence="4">ABC transporter ATP-binding protein</fullName>
    </submittedName>
</protein>
<dbReference type="Gene3D" id="3.40.50.300">
    <property type="entry name" value="P-loop containing nucleotide triphosphate hydrolases"/>
    <property type="match status" value="1"/>
</dbReference>
<dbReference type="EMBL" id="JAYKOT010000003">
    <property type="protein sequence ID" value="MEB3429892.1"/>
    <property type="molecule type" value="Genomic_DNA"/>
</dbReference>